<gene>
    <name evidence="3" type="ORF">RCL2_000640700</name>
    <name evidence="2" type="ORF">RclHR1_03580020</name>
</gene>
<dbReference type="GO" id="GO:0005737">
    <property type="term" value="C:cytoplasm"/>
    <property type="evidence" value="ECO:0007669"/>
    <property type="project" value="TreeGrafter"/>
</dbReference>
<dbReference type="PANTHER" id="PTHR48079">
    <property type="entry name" value="PROTEIN YEEZ"/>
    <property type="match status" value="1"/>
</dbReference>
<evidence type="ECO:0000313" key="3">
    <source>
        <dbReference type="EMBL" id="GES79095.1"/>
    </source>
</evidence>
<feature type="domain" description="3-beta hydroxysteroid dehydrogenase/isomerase" evidence="1">
    <location>
        <begin position="5"/>
        <end position="217"/>
    </location>
</feature>
<dbReference type="GO" id="GO:0004029">
    <property type="term" value="F:aldehyde dehydrogenase (NAD+) activity"/>
    <property type="evidence" value="ECO:0007669"/>
    <property type="project" value="TreeGrafter"/>
</dbReference>
<dbReference type="Pfam" id="PF01073">
    <property type="entry name" value="3Beta_HSD"/>
    <property type="match status" value="1"/>
</dbReference>
<dbReference type="PANTHER" id="PTHR48079:SF6">
    <property type="entry name" value="NAD(P)-BINDING DOMAIN-CONTAINING PROTEIN-RELATED"/>
    <property type="match status" value="1"/>
</dbReference>
<dbReference type="InterPro" id="IPR002225">
    <property type="entry name" value="3Beta_OHSteriod_DH/Estase"/>
</dbReference>
<keyword evidence="4" id="KW-1185">Reference proteome</keyword>
<name>A0A2Z6RBU8_9GLOM</name>
<dbReference type="GO" id="GO:0006694">
    <property type="term" value="P:steroid biosynthetic process"/>
    <property type="evidence" value="ECO:0007669"/>
    <property type="project" value="InterPro"/>
</dbReference>
<dbReference type="OrthoDB" id="10058185at2759"/>
<evidence type="ECO:0000313" key="4">
    <source>
        <dbReference type="Proteomes" id="UP000247702"/>
    </source>
</evidence>
<proteinExistence type="predicted"/>
<comment type="caution">
    <text evidence="2">The sequence shown here is derived from an EMBL/GenBank/DDBJ whole genome shotgun (WGS) entry which is preliminary data.</text>
</comment>
<dbReference type="InterPro" id="IPR051783">
    <property type="entry name" value="NAD(P)-dependent_oxidoreduct"/>
</dbReference>
<sequence>MKFFVTGGSGYLGRNFIQYALSQNDNISINALSRSSVSDELILKSAGNIKKGRERIRIIRGHINDENSLKEGLDGVNVVIHMAAKVQPYGYYEEHERINVQGTALLLSLIESLQSSNKPRFIYISSFTARLSDHFPIDSLPDWAPYSKSKCLSEKEITKSSLEDIIILRLGWLWGKDDNVLVPMLYNLCRNPIWKITPQSFPLSITHVTNACEAIYLSCVTEKNNIFKSIYEIEDVEGKVEMDDFVEFYVGSAYDIKPPRPFKIFRTPKWLVWVLFTIVEHIPLLGYSKTWIFDGMNRECFICLHRNYQLDSTKAKEELNYISKVSREQGIAELIELSKKNTNYLENSD</sequence>
<dbReference type="Proteomes" id="UP000247702">
    <property type="component" value="Unassembled WGS sequence"/>
</dbReference>
<protein>
    <submittedName>
        <fullName evidence="3">NAD-dependent epimerase/dehydratase family protein</fullName>
    </submittedName>
</protein>
<reference evidence="2 4" key="1">
    <citation type="submission" date="2017-11" db="EMBL/GenBank/DDBJ databases">
        <title>The genome of Rhizophagus clarus HR1 reveals common genetic basis of auxotrophy among arbuscular mycorrhizal fungi.</title>
        <authorList>
            <person name="Kobayashi Y."/>
        </authorList>
    </citation>
    <scope>NUCLEOTIDE SEQUENCE [LARGE SCALE GENOMIC DNA]</scope>
    <source>
        <strain evidence="2 4">HR1</strain>
    </source>
</reference>
<dbReference type="EMBL" id="BEXD01002868">
    <property type="protein sequence ID" value="GBB99613.1"/>
    <property type="molecule type" value="Genomic_DNA"/>
</dbReference>
<reference evidence="3" key="2">
    <citation type="submission" date="2019-10" db="EMBL/GenBank/DDBJ databases">
        <title>Conservation and host-specific expression of non-tandemly repeated heterogenous ribosome RNA gene in arbuscular mycorrhizal fungi.</title>
        <authorList>
            <person name="Maeda T."/>
            <person name="Kobayashi Y."/>
            <person name="Nakagawa T."/>
            <person name="Ezawa T."/>
            <person name="Yamaguchi K."/>
            <person name="Bino T."/>
            <person name="Nishimoto Y."/>
            <person name="Shigenobu S."/>
            <person name="Kawaguchi M."/>
        </authorList>
    </citation>
    <scope>NUCLEOTIDE SEQUENCE</scope>
    <source>
        <strain evidence="3">HR1</strain>
    </source>
</reference>
<dbReference type="STRING" id="94130.A0A2Z6RBU8"/>
<dbReference type="InterPro" id="IPR036291">
    <property type="entry name" value="NAD(P)-bd_dom_sf"/>
</dbReference>
<dbReference type="Gene3D" id="3.40.50.720">
    <property type="entry name" value="NAD(P)-binding Rossmann-like Domain"/>
    <property type="match status" value="1"/>
</dbReference>
<dbReference type="Proteomes" id="UP000615446">
    <property type="component" value="Unassembled WGS sequence"/>
</dbReference>
<dbReference type="GO" id="GO:0016616">
    <property type="term" value="F:oxidoreductase activity, acting on the CH-OH group of donors, NAD or NADP as acceptor"/>
    <property type="evidence" value="ECO:0007669"/>
    <property type="project" value="InterPro"/>
</dbReference>
<dbReference type="AlphaFoldDB" id="A0A2Z6RBU8"/>
<organism evidence="2 4">
    <name type="scientific">Rhizophagus clarus</name>
    <dbReference type="NCBI Taxonomy" id="94130"/>
    <lineage>
        <taxon>Eukaryota</taxon>
        <taxon>Fungi</taxon>
        <taxon>Fungi incertae sedis</taxon>
        <taxon>Mucoromycota</taxon>
        <taxon>Glomeromycotina</taxon>
        <taxon>Glomeromycetes</taxon>
        <taxon>Glomerales</taxon>
        <taxon>Glomeraceae</taxon>
        <taxon>Rhizophagus</taxon>
    </lineage>
</organism>
<evidence type="ECO:0000259" key="1">
    <source>
        <dbReference type="Pfam" id="PF01073"/>
    </source>
</evidence>
<dbReference type="EMBL" id="BLAL01000043">
    <property type="protein sequence ID" value="GES79095.1"/>
    <property type="molecule type" value="Genomic_DNA"/>
</dbReference>
<accession>A0A2Z6RBU8</accession>
<dbReference type="SUPFAM" id="SSF51735">
    <property type="entry name" value="NAD(P)-binding Rossmann-fold domains"/>
    <property type="match status" value="1"/>
</dbReference>
<evidence type="ECO:0000313" key="2">
    <source>
        <dbReference type="EMBL" id="GBB99613.1"/>
    </source>
</evidence>